<evidence type="ECO:0000313" key="7">
    <source>
        <dbReference type="Proteomes" id="UP000045545"/>
    </source>
</evidence>
<dbReference type="RefSeq" id="WP_046496903.1">
    <property type="nucleotide sequence ID" value="NZ_CGIH01000026.1"/>
</dbReference>
<dbReference type="GO" id="GO:0005737">
    <property type="term" value="C:cytoplasm"/>
    <property type="evidence" value="ECO:0007669"/>
    <property type="project" value="TreeGrafter"/>
</dbReference>
<evidence type="ECO:0000256" key="2">
    <source>
        <dbReference type="ARBA" id="ARBA00022112"/>
    </source>
</evidence>
<dbReference type="PANTHER" id="PTHR13799:SF14">
    <property type="entry name" value="GTP CYCLOHYDROLASE 1 TYPE 2 HOMOLOG"/>
    <property type="match status" value="1"/>
</dbReference>
<dbReference type="GO" id="GO:0016787">
    <property type="term" value="F:hydrolase activity"/>
    <property type="evidence" value="ECO:0007669"/>
    <property type="project" value="UniProtKB-KW"/>
</dbReference>
<evidence type="ECO:0000313" key="6">
    <source>
        <dbReference type="EMBL" id="CFX52211.1"/>
    </source>
</evidence>
<feature type="binding site" evidence="5">
    <location>
        <position position="105"/>
    </location>
    <ligand>
        <name>a divalent metal cation</name>
        <dbReference type="ChEBI" id="CHEBI:60240"/>
        <label>1</label>
    </ligand>
</feature>
<dbReference type="Proteomes" id="UP000045545">
    <property type="component" value="Unassembled WGS sequence"/>
</dbReference>
<gene>
    <name evidence="6" type="ORF">1376</name>
</gene>
<feature type="binding site" evidence="5">
    <location>
        <position position="331"/>
    </location>
    <ligand>
        <name>a divalent metal cation</name>
        <dbReference type="ChEBI" id="CHEBI:60240"/>
        <label>1</label>
    </ligand>
</feature>
<reference evidence="6 7" key="1">
    <citation type="submission" date="2015-03" db="EMBL/GenBank/DDBJ databases">
        <authorList>
            <person name="Murphy D."/>
        </authorList>
    </citation>
    <scope>NUCLEOTIDE SEQUENCE [LARGE SCALE GENOMIC DNA]</scope>
    <source>
        <strain evidence="6 7">OL-4</strain>
    </source>
</reference>
<dbReference type="InterPro" id="IPR015867">
    <property type="entry name" value="N-reg_PII/ATP_PRibTrfase_C"/>
</dbReference>
<dbReference type="AlphaFoldDB" id="A0A0E4C8J0"/>
<dbReference type="InterPro" id="IPR002678">
    <property type="entry name" value="DUF34/NIF3"/>
</dbReference>
<organism evidence="6 7">
    <name type="scientific">Syntrophomonas zehnderi OL-4</name>
    <dbReference type="NCBI Taxonomy" id="690567"/>
    <lineage>
        <taxon>Bacteria</taxon>
        <taxon>Bacillati</taxon>
        <taxon>Bacillota</taxon>
        <taxon>Clostridia</taxon>
        <taxon>Eubacteriales</taxon>
        <taxon>Syntrophomonadaceae</taxon>
        <taxon>Syntrophomonas</taxon>
    </lineage>
</organism>
<evidence type="ECO:0000256" key="1">
    <source>
        <dbReference type="ARBA" id="ARBA00006964"/>
    </source>
</evidence>
<keyword evidence="6" id="KW-0378">Hydrolase</keyword>
<accession>A0A0E4C8J0</accession>
<dbReference type="Gene3D" id="3.40.1390.30">
    <property type="entry name" value="NIF3 (NGG1p interacting factor 3)-like"/>
    <property type="match status" value="1"/>
</dbReference>
<evidence type="ECO:0000256" key="3">
    <source>
        <dbReference type="ARBA" id="ARBA00022723"/>
    </source>
</evidence>
<dbReference type="STRING" id="690567.1376"/>
<feature type="binding site" evidence="5">
    <location>
        <position position="66"/>
    </location>
    <ligand>
        <name>a divalent metal cation</name>
        <dbReference type="ChEBI" id="CHEBI:60240"/>
        <label>1</label>
    </ligand>
</feature>
<dbReference type="InterPro" id="IPR017221">
    <property type="entry name" value="DUF34/NIF3_bac"/>
</dbReference>
<dbReference type="NCBIfam" id="TIGR00486">
    <property type="entry name" value="YbgI_SA1388"/>
    <property type="match status" value="1"/>
</dbReference>
<proteinExistence type="inferred from homology"/>
<dbReference type="FunFam" id="3.40.1390.30:FF:000001">
    <property type="entry name" value="GTP cyclohydrolase 1 type 2"/>
    <property type="match status" value="1"/>
</dbReference>
<feature type="binding site" evidence="5">
    <location>
        <position position="67"/>
    </location>
    <ligand>
        <name>a divalent metal cation</name>
        <dbReference type="ChEBI" id="CHEBI:60240"/>
        <label>1</label>
    </ligand>
</feature>
<keyword evidence="3 4" id="KW-0479">Metal-binding</keyword>
<dbReference type="PIRSF" id="PIRSF037489">
    <property type="entry name" value="UCP037489_NIF3_YqfO"/>
    <property type="match status" value="1"/>
</dbReference>
<protein>
    <recommendedName>
        <fullName evidence="2 4">GTP cyclohydrolase 1 type 2 homolog</fullName>
    </recommendedName>
</protein>
<name>A0A0E4C8J0_9FIRM</name>
<dbReference type="Gene3D" id="3.30.70.120">
    <property type="match status" value="1"/>
</dbReference>
<dbReference type="PANTHER" id="PTHR13799">
    <property type="entry name" value="NGG1 INTERACTING FACTOR 3"/>
    <property type="match status" value="1"/>
</dbReference>
<comment type="similarity">
    <text evidence="1 4">Belongs to the GTP cyclohydrolase I type 2/NIF3 family.</text>
</comment>
<feature type="binding site" evidence="5">
    <location>
        <position position="335"/>
    </location>
    <ligand>
        <name>a divalent metal cation</name>
        <dbReference type="ChEBI" id="CHEBI:60240"/>
        <label>1</label>
    </ligand>
</feature>
<dbReference type="FunFam" id="3.30.70.120:FF:000006">
    <property type="entry name" value="GTP cyclohydrolase 1 type 2 homolog"/>
    <property type="match status" value="1"/>
</dbReference>
<evidence type="ECO:0000256" key="5">
    <source>
        <dbReference type="PIRSR" id="PIRSR602678-1"/>
    </source>
</evidence>
<sequence length="371" mass="40939">MQAQVKDICRLLETHYPLHIAEKWDNVGLQLGSYLNPVRRVVISLDLNQEVLDQAIDQEADLIITHHPFFFNPIKNINCDTTQGKLISQLIKHDISLYAAHTNLDSASQGLNQYLAEKLNLKNIQLLTQTYSEPLYKLVVYVPGQDEAAVRNALSSAGAGHLGSYSHCTFRSKGIGTFLPQPGSQPYIGKQGVLEEVEEIRLETIVPQNLLTEVLVQMQTAHPYEEPAYDVYLLYNQGEYYSPGRIGHLATAVSLLEFCEHVKTVLQLDSLRVVGNYSDKVQKIAVVSGAGTSFIPAARAAHCDLLLTGDLKYHEAREAEACGLAIVDAGHQGTEQVMPGMVADLLQESSRRAGFELDIVPVMVSTCIKSI</sequence>
<keyword evidence="7" id="KW-1185">Reference proteome</keyword>
<dbReference type="InterPro" id="IPR036069">
    <property type="entry name" value="DUF34/NIF3_sf"/>
</dbReference>
<dbReference type="EMBL" id="CGIH01000026">
    <property type="protein sequence ID" value="CFX52211.1"/>
    <property type="molecule type" value="Genomic_DNA"/>
</dbReference>
<dbReference type="GO" id="GO:0046872">
    <property type="term" value="F:metal ion binding"/>
    <property type="evidence" value="ECO:0007669"/>
    <property type="project" value="UniProtKB-UniRule"/>
</dbReference>
<dbReference type="SUPFAM" id="SSF102705">
    <property type="entry name" value="NIF3 (NGG1p interacting factor 3)-like"/>
    <property type="match status" value="1"/>
</dbReference>
<dbReference type="OrthoDB" id="9792792at2"/>
<dbReference type="Pfam" id="PF01784">
    <property type="entry name" value="DUF34_NIF3"/>
    <property type="match status" value="1"/>
</dbReference>
<evidence type="ECO:0000256" key="4">
    <source>
        <dbReference type="PIRNR" id="PIRNR037489"/>
    </source>
</evidence>